<evidence type="ECO:0000256" key="4">
    <source>
        <dbReference type="ARBA" id="ARBA00022840"/>
    </source>
</evidence>
<evidence type="ECO:0000256" key="1">
    <source>
        <dbReference type="ARBA" id="ARBA00022679"/>
    </source>
</evidence>
<dbReference type="InterPro" id="IPR036759">
    <property type="entry name" value="TPK_catalytic_sf"/>
</dbReference>
<dbReference type="PANTHER" id="PTHR41299:SF1">
    <property type="entry name" value="THIAMINE PYROPHOSPHOKINASE"/>
    <property type="match status" value="1"/>
</dbReference>
<reference evidence="7 8" key="1">
    <citation type="submission" date="2020-02" db="EMBL/GenBank/DDBJ databases">
        <title>Fructobacillus sp. isolated from paper mulberry of Taiwan.</title>
        <authorList>
            <person name="Lin S.-T."/>
        </authorList>
    </citation>
    <scope>NUCLEOTIDE SEQUENCE [LARGE SCALE GENOMIC DNA]</scope>
    <source>
        <strain evidence="7 8">S1-1</strain>
    </source>
</reference>
<dbReference type="InterPro" id="IPR053149">
    <property type="entry name" value="TPK"/>
</dbReference>
<dbReference type="InterPro" id="IPR007373">
    <property type="entry name" value="Thiamin_PyroPKinase_B1-bd"/>
</dbReference>
<evidence type="ECO:0000259" key="6">
    <source>
        <dbReference type="SMART" id="SM00983"/>
    </source>
</evidence>
<accession>A0ABS5QWV5</accession>
<evidence type="ECO:0000256" key="3">
    <source>
        <dbReference type="ARBA" id="ARBA00022777"/>
    </source>
</evidence>
<dbReference type="EMBL" id="JAAMFL010000006">
    <property type="protein sequence ID" value="MBS9337620.1"/>
    <property type="molecule type" value="Genomic_DNA"/>
</dbReference>
<protein>
    <recommendedName>
        <fullName evidence="5">Thiamine diphosphokinase</fullName>
        <ecNumber evidence="5">2.7.6.2</ecNumber>
    </recommendedName>
</protein>
<dbReference type="Proteomes" id="UP001519503">
    <property type="component" value="Unassembled WGS sequence"/>
</dbReference>
<keyword evidence="4" id="KW-0067">ATP-binding</keyword>
<keyword evidence="3" id="KW-0418">Kinase</keyword>
<dbReference type="NCBIfam" id="TIGR01378">
    <property type="entry name" value="thi_PPkinase"/>
    <property type="match status" value="1"/>
</dbReference>
<sequence length="216" mass="24288">MRINVLAGGPRENWPEKMFEEPGQWIGADRGAFFLMEEGIEPLLAVGDFDSVSEEEKGRLRCFQEERQFAVYPPAKDDTDTELAIRFAMQQGADEIVLYGATGGRLDHELSNLTIPLRADFHHLVGSLRVVDRQNQVTYLDANHQVVKKLPGHHYLGFMPLGILDNFEILDAEYPLTLSVNSGRMYSSNEFIGELVHVSIGSGIVLVIQSTDRRNE</sequence>
<dbReference type="CDD" id="cd07995">
    <property type="entry name" value="TPK"/>
    <property type="match status" value="1"/>
</dbReference>
<dbReference type="InterPro" id="IPR007371">
    <property type="entry name" value="TPK_catalytic"/>
</dbReference>
<organism evidence="7 8">
    <name type="scientific">Fructobacillus parabroussonetiae</name>
    <dbReference type="NCBI Taxonomy" id="2713174"/>
    <lineage>
        <taxon>Bacteria</taxon>
        <taxon>Bacillati</taxon>
        <taxon>Bacillota</taxon>
        <taxon>Bacilli</taxon>
        <taxon>Lactobacillales</taxon>
        <taxon>Lactobacillaceae</taxon>
        <taxon>Fructobacillus</taxon>
    </lineage>
</organism>
<dbReference type="EC" id="2.7.6.2" evidence="5"/>
<dbReference type="GO" id="GO:0004788">
    <property type="term" value="F:thiamine diphosphokinase activity"/>
    <property type="evidence" value="ECO:0007669"/>
    <property type="project" value="UniProtKB-EC"/>
</dbReference>
<evidence type="ECO:0000256" key="2">
    <source>
        <dbReference type="ARBA" id="ARBA00022741"/>
    </source>
</evidence>
<dbReference type="Pfam" id="PF04265">
    <property type="entry name" value="TPK_B1_binding"/>
    <property type="match status" value="1"/>
</dbReference>
<proteinExistence type="predicted"/>
<name>A0ABS5QWV5_9LACO</name>
<keyword evidence="1 7" id="KW-0808">Transferase</keyword>
<dbReference type="Pfam" id="PF04263">
    <property type="entry name" value="TPK_catalytic"/>
    <property type="match status" value="1"/>
</dbReference>
<dbReference type="InterPro" id="IPR006282">
    <property type="entry name" value="Thi_PPkinase"/>
</dbReference>
<dbReference type="SUPFAM" id="SSF63999">
    <property type="entry name" value="Thiamin pyrophosphokinase, catalytic domain"/>
    <property type="match status" value="1"/>
</dbReference>
<dbReference type="RefSeq" id="WP_213821695.1">
    <property type="nucleotide sequence ID" value="NZ_JAAMFL010000006.1"/>
</dbReference>
<dbReference type="Gene3D" id="3.40.50.10240">
    <property type="entry name" value="Thiamin pyrophosphokinase, catalytic domain"/>
    <property type="match status" value="1"/>
</dbReference>
<keyword evidence="2" id="KW-0547">Nucleotide-binding</keyword>
<dbReference type="SMART" id="SM00983">
    <property type="entry name" value="TPK_B1_binding"/>
    <property type="match status" value="1"/>
</dbReference>
<comment type="caution">
    <text evidence="7">The sequence shown here is derived from an EMBL/GenBank/DDBJ whole genome shotgun (WGS) entry which is preliminary data.</text>
</comment>
<feature type="domain" description="Thiamin pyrophosphokinase thiamin-binding" evidence="6">
    <location>
        <begin position="142"/>
        <end position="206"/>
    </location>
</feature>
<keyword evidence="8" id="KW-1185">Reference proteome</keyword>
<evidence type="ECO:0000313" key="8">
    <source>
        <dbReference type="Proteomes" id="UP001519503"/>
    </source>
</evidence>
<evidence type="ECO:0000256" key="5">
    <source>
        <dbReference type="NCBIfam" id="TIGR01378"/>
    </source>
</evidence>
<dbReference type="PANTHER" id="PTHR41299">
    <property type="entry name" value="THIAMINE PYROPHOSPHOKINASE"/>
    <property type="match status" value="1"/>
</dbReference>
<evidence type="ECO:0000313" key="7">
    <source>
        <dbReference type="EMBL" id="MBS9337620.1"/>
    </source>
</evidence>
<gene>
    <name evidence="7" type="ORF">G6R30_03990</name>
</gene>